<feature type="transmembrane region" description="Helical" evidence="1">
    <location>
        <begin position="45"/>
        <end position="63"/>
    </location>
</feature>
<evidence type="ECO:0000313" key="3">
    <source>
        <dbReference type="Proteomes" id="UP000323924"/>
    </source>
</evidence>
<reference evidence="2 3" key="1">
    <citation type="submission" date="2019-09" db="EMBL/GenBank/DDBJ databases">
        <authorList>
            <person name="Vacheron J."/>
            <person name="Dubost A."/>
            <person name="Prigent-Combaret C."/>
            <person name="Muller D."/>
        </authorList>
    </citation>
    <scope>NUCLEOTIDE SEQUENCE [LARGE SCALE GENOMIC DNA]</scope>
    <source>
        <strain evidence="2 3">JV497</strain>
    </source>
</reference>
<keyword evidence="1" id="KW-1133">Transmembrane helix</keyword>
<protein>
    <submittedName>
        <fullName evidence="2">YcxB family protein</fullName>
    </submittedName>
</protein>
<dbReference type="RefSeq" id="WP_150053141.1">
    <property type="nucleotide sequence ID" value="NZ_VWPC01000031.1"/>
</dbReference>
<dbReference type="AlphaFoldDB" id="A0AB34BXH9"/>
<evidence type="ECO:0000256" key="1">
    <source>
        <dbReference type="SAM" id="Phobius"/>
    </source>
</evidence>
<dbReference type="Proteomes" id="UP000323924">
    <property type="component" value="Unassembled WGS sequence"/>
</dbReference>
<organism evidence="2 3">
    <name type="scientific">Pseudomonas chlororaphis</name>
    <dbReference type="NCBI Taxonomy" id="587753"/>
    <lineage>
        <taxon>Bacteria</taxon>
        <taxon>Pseudomonadati</taxon>
        <taxon>Pseudomonadota</taxon>
        <taxon>Gammaproteobacteria</taxon>
        <taxon>Pseudomonadales</taxon>
        <taxon>Pseudomonadaceae</taxon>
        <taxon>Pseudomonas</taxon>
    </lineage>
</organism>
<evidence type="ECO:0000313" key="2">
    <source>
        <dbReference type="EMBL" id="KAA5836487.1"/>
    </source>
</evidence>
<comment type="caution">
    <text evidence="2">The sequence shown here is derived from an EMBL/GenBank/DDBJ whole genome shotgun (WGS) entry which is preliminary data.</text>
</comment>
<name>A0AB34BXH9_9PSED</name>
<keyword evidence="1" id="KW-0812">Transmembrane</keyword>
<keyword evidence="1" id="KW-0472">Membrane</keyword>
<sequence>MELQFSITPAHTETRLAEKLRQAMLEHDQQQARIMGSVAHWQSRLLGPLLLVLYLVGGALAIYLPERRFTPEKVIALALFALVFIPLWWRYCGRWLQHLRARLAAKPAKPHPPLRGPNQRLIESRLRAPLKAAEGIYCLAFDDRGFTLSNAKGGKSTLAWERIAHLRETPDFYAVACAELEHKGLAYHIAKRSDLMPSQAYQQGLQQFLSKCPVLPKPA</sequence>
<proteinExistence type="predicted"/>
<feature type="transmembrane region" description="Helical" evidence="1">
    <location>
        <begin position="75"/>
        <end position="92"/>
    </location>
</feature>
<gene>
    <name evidence="2" type="ORF">F2A38_28880</name>
</gene>
<accession>A0AB34BXH9</accession>
<dbReference type="EMBL" id="VWPC01000031">
    <property type="protein sequence ID" value="KAA5836487.1"/>
    <property type="molecule type" value="Genomic_DNA"/>
</dbReference>